<evidence type="ECO:0000256" key="1">
    <source>
        <dbReference type="SAM" id="SignalP"/>
    </source>
</evidence>
<dbReference type="Proteomes" id="UP000216451">
    <property type="component" value="Unassembled WGS sequence"/>
</dbReference>
<dbReference type="GeneID" id="98295635"/>
<organism evidence="3 4">
    <name type="scientific">Bifidobacterium aquikefiri</name>
    <dbReference type="NCBI Taxonomy" id="1653207"/>
    <lineage>
        <taxon>Bacteria</taxon>
        <taxon>Bacillati</taxon>
        <taxon>Actinomycetota</taxon>
        <taxon>Actinomycetes</taxon>
        <taxon>Bifidobacteriales</taxon>
        <taxon>Bifidobacteriaceae</taxon>
        <taxon>Bifidobacterium</taxon>
    </lineage>
</organism>
<proteinExistence type="predicted"/>
<protein>
    <submittedName>
        <fullName evidence="3">FMN-dependent alpha-hydroxy acid dehydrogenase</fullName>
    </submittedName>
</protein>
<reference evidence="3 4" key="1">
    <citation type="journal article" date="2017" name="BMC Genomics">
        <title>Comparative genomic and phylogenomic analyses of the Bifidobacteriaceae family.</title>
        <authorList>
            <person name="Lugli G.A."/>
            <person name="Milani C."/>
            <person name="Turroni F."/>
            <person name="Duranti S."/>
            <person name="Mancabelli L."/>
            <person name="Mangifesta M."/>
            <person name="Ferrario C."/>
            <person name="Modesto M."/>
            <person name="Mattarelli P."/>
            <person name="Jiri K."/>
            <person name="van Sinderen D."/>
            <person name="Ventura M."/>
        </authorList>
    </citation>
    <scope>NUCLEOTIDE SEQUENCE [LARGE SCALE GENOMIC DNA]</scope>
    <source>
        <strain evidence="3 4">LMG 28769</strain>
    </source>
</reference>
<evidence type="ECO:0000259" key="2">
    <source>
        <dbReference type="Pfam" id="PF09084"/>
    </source>
</evidence>
<dbReference type="PROSITE" id="PS51257">
    <property type="entry name" value="PROKAR_LIPOPROTEIN"/>
    <property type="match status" value="1"/>
</dbReference>
<dbReference type="Gene3D" id="3.40.190.10">
    <property type="entry name" value="Periplasmic binding protein-like II"/>
    <property type="match status" value="2"/>
</dbReference>
<dbReference type="SUPFAM" id="SSF53850">
    <property type="entry name" value="Periplasmic binding protein-like II"/>
    <property type="match status" value="1"/>
</dbReference>
<dbReference type="EMBL" id="MWXA01000005">
    <property type="protein sequence ID" value="OZG66898.1"/>
    <property type="molecule type" value="Genomic_DNA"/>
</dbReference>
<dbReference type="RefSeq" id="WP_211277115.1">
    <property type="nucleotide sequence ID" value="NZ_CALENZ010000014.1"/>
</dbReference>
<keyword evidence="1" id="KW-0732">Signal</keyword>
<keyword evidence="4" id="KW-1185">Reference proteome</keyword>
<feature type="chain" id="PRO_5039290472" evidence="1">
    <location>
        <begin position="22"/>
        <end position="341"/>
    </location>
</feature>
<dbReference type="InterPro" id="IPR027939">
    <property type="entry name" value="NMT1/THI5"/>
</dbReference>
<accession>A0A261G646</accession>
<gene>
    <name evidence="3" type="ORF">BAQU_0970</name>
</gene>
<feature type="signal peptide" evidence="1">
    <location>
        <begin position="1"/>
        <end position="21"/>
    </location>
</feature>
<name>A0A261G646_9BIFI</name>
<dbReference type="Pfam" id="PF09084">
    <property type="entry name" value="NMT1"/>
    <property type="match status" value="1"/>
</dbReference>
<dbReference type="AlphaFoldDB" id="A0A261G646"/>
<dbReference type="PANTHER" id="PTHR31528:SF3">
    <property type="entry name" value="THIAMINE BIOSYNTHESIS PROTEIN HI_0357-RELATED"/>
    <property type="match status" value="1"/>
</dbReference>
<dbReference type="PANTHER" id="PTHR31528">
    <property type="entry name" value="4-AMINO-5-HYDROXYMETHYL-2-METHYLPYRIMIDINE PHOSPHATE SYNTHASE THI11-RELATED"/>
    <property type="match status" value="1"/>
</dbReference>
<sequence>MKALKAISTSALVTALIVALAGCGANQSASEPSTSDGLVTVKMVQEWPTGDAQWIPWVVAKEKGYYKAAGINLDIQVPPNTSATMQYLGTGRSDIAFAGSIDVVSAVAEDAPVISIAKYGSMNNAGIIALKGKPTNPKELKGKTIGTYGDAWSKAQLEIMLKNVGLTIDDVHLVTATDDDVPLLMQKKVDAITGTQMAEGSELKSLGVTNYEMSYGKDFGVPNAPVLNLAANKTWLEKNKTLAKAFIKATVKGINYARSHKTEAVSIFLKAYPKAETEQFATQQWEDTSALFGAENVTVKSSDLAQKKSVWKSLVSAAAKYKIVDQTQQASTYFTNELTEE</sequence>
<dbReference type="GO" id="GO:0009228">
    <property type="term" value="P:thiamine biosynthetic process"/>
    <property type="evidence" value="ECO:0007669"/>
    <property type="project" value="InterPro"/>
</dbReference>
<evidence type="ECO:0000313" key="3">
    <source>
        <dbReference type="EMBL" id="OZG66898.1"/>
    </source>
</evidence>
<feature type="domain" description="SsuA/THI5-like" evidence="2">
    <location>
        <begin position="53"/>
        <end position="264"/>
    </location>
</feature>
<dbReference type="InterPro" id="IPR015168">
    <property type="entry name" value="SsuA/THI5"/>
</dbReference>
<evidence type="ECO:0000313" key="4">
    <source>
        <dbReference type="Proteomes" id="UP000216451"/>
    </source>
</evidence>
<comment type="caution">
    <text evidence="3">The sequence shown here is derived from an EMBL/GenBank/DDBJ whole genome shotgun (WGS) entry which is preliminary data.</text>
</comment>